<reference evidence="1" key="1">
    <citation type="journal article" date="2017" name="Mycologia">
        <title>Fusarium algeriense, sp. nov., a novel toxigenic crown rot pathogen of durum wheat from Algeria is nested in the Fusarium burgessii species complex.</title>
        <authorList>
            <person name="Laraba I."/>
            <person name="Keddad A."/>
            <person name="Boureghda H."/>
            <person name="Abdallah N."/>
            <person name="Vaughan M.M."/>
            <person name="Proctor R.H."/>
            <person name="Busman M."/>
            <person name="O'Donnell K."/>
        </authorList>
    </citation>
    <scope>NUCLEOTIDE SEQUENCE</scope>
    <source>
        <strain evidence="1">NRRL 25174</strain>
    </source>
</reference>
<gene>
    <name evidence="1" type="ORF">FBEOM_12454</name>
</gene>
<organism evidence="1 2">
    <name type="scientific">Fusarium beomiforme</name>
    <dbReference type="NCBI Taxonomy" id="44412"/>
    <lineage>
        <taxon>Eukaryota</taxon>
        <taxon>Fungi</taxon>
        <taxon>Dikarya</taxon>
        <taxon>Ascomycota</taxon>
        <taxon>Pezizomycotina</taxon>
        <taxon>Sordariomycetes</taxon>
        <taxon>Hypocreomycetidae</taxon>
        <taxon>Hypocreales</taxon>
        <taxon>Nectriaceae</taxon>
        <taxon>Fusarium</taxon>
        <taxon>Fusarium burgessii species complex</taxon>
    </lineage>
</organism>
<comment type="caution">
    <text evidence="1">The sequence shown here is derived from an EMBL/GenBank/DDBJ whole genome shotgun (WGS) entry which is preliminary data.</text>
</comment>
<sequence>MIISNSPLFNEYVLTALESEICDARAPYSPLRVVDTIVQHLLDHTGIQITRFKISNPSEDSFNLSIEGRMFCIGMISSAINATEASLSFNETAFGRIKLPQIQASFWGTNFAIQEQRVDITNYTNHCAFIRSTIVNDETILQLENNKCTVRALGTSSLCHLRLDMPLKAIGGPRIAVKNVSRLGNNVTIIFKLNLSSPVEFNHGCCIFELRNGHGETLTELKGELNLVTGQTDLSLYGTARDGVKHSSRTRLVGIGVEANEKSWLNETIREIDVVIDLEPKCMEILWC</sequence>
<keyword evidence="2" id="KW-1185">Reference proteome</keyword>
<evidence type="ECO:0000313" key="2">
    <source>
        <dbReference type="Proteomes" id="UP000730481"/>
    </source>
</evidence>
<name>A0A9P5DT10_9HYPO</name>
<protein>
    <submittedName>
        <fullName evidence="1">Ubiquitin ligase (Hul4)</fullName>
    </submittedName>
</protein>
<accession>A0A9P5DT10</accession>
<dbReference type="OrthoDB" id="10039566at2759"/>
<evidence type="ECO:0000313" key="1">
    <source>
        <dbReference type="EMBL" id="KAF4333719.1"/>
    </source>
</evidence>
<dbReference type="EMBL" id="PVQB02000788">
    <property type="protein sequence ID" value="KAF4333719.1"/>
    <property type="molecule type" value="Genomic_DNA"/>
</dbReference>
<keyword evidence="1" id="KW-0436">Ligase</keyword>
<reference evidence="1" key="2">
    <citation type="submission" date="2020-02" db="EMBL/GenBank/DDBJ databases">
        <title>Identification and distribution of gene clusters putatively required for synthesis of sphingolipid metabolism inhibitors in phylogenetically diverse species of the filamentous fungus Fusarium.</title>
        <authorList>
            <person name="Kim H.-S."/>
            <person name="Busman M."/>
            <person name="Brown D.W."/>
            <person name="Divon H."/>
            <person name="Uhlig S."/>
            <person name="Proctor R.H."/>
        </authorList>
    </citation>
    <scope>NUCLEOTIDE SEQUENCE</scope>
    <source>
        <strain evidence="1">NRRL 25174</strain>
    </source>
</reference>
<dbReference type="AlphaFoldDB" id="A0A9P5DT10"/>
<proteinExistence type="predicted"/>
<dbReference type="GO" id="GO:0016874">
    <property type="term" value="F:ligase activity"/>
    <property type="evidence" value="ECO:0007669"/>
    <property type="project" value="UniProtKB-KW"/>
</dbReference>
<dbReference type="Proteomes" id="UP000730481">
    <property type="component" value="Unassembled WGS sequence"/>
</dbReference>